<dbReference type="Pfam" id="PF13505">
    <property type="entry name" value="OMP_b-brl"/>
    <property type="match status" value="1"/>
</dbReference>
<protein>
    <submittedName>
        <fullName evidence="4">Porin family protein</fullName>
    </submittedName>
</protein>
<dbReference type="EMBL" id="CP037746">
    <property type="protein sequence ID" value="QBL12816.1"/>
    <property type="molecule type" value="Genomic_DNA"/>
</dbReference>
<reference evidence="4 6" key="1">
    <citation type="submission" date="2019-02" db="EMBL/GenBank/DDBJ databases">
        <title>Use of ANI for Rapid Identification of Enteric Bacteria.</title>
        <authorList>
            <person name="Pruckler J."/>
            <person name="Lane C."/>
            <person name="Aubert R."/>
        </authorList>
    </citation>
    <scope>NUCLEOTIDE SEQUENCE [LARGE SCALE GENOMIC DNA]</scope>
    <source>
        <strain evidence="4 6">2014D-0083</strain>
    </source>
</reference>
<gene>
    <name evidence="4" type="ORF">A9460_00090</name>
    <name evidence="5" type="ORF">FVD15_07805</name>
</gene>
<dbReference type="AlphaFoldDB" id="A0AAE5YGK7"/>
<evidence type="ECO:0000313" key="4">
    <source>
        <dbReference type="EMBL" id="QBL12816.1"/>
    </source>
</evidence>
<evidence type="ECO:0000256" key="1">
    <source>
        <dbReference type="ARBA" id="ARBA00022729"/>
    </source>
</evidence>
<evidence type="ECO:0000313" key="7">
    <source>
        <dbReference type="Proteomes" id="UP000321325"/>
    </source>
</evidence>
<accession>A0AAE5YGK7</accession>
<feature type="chain" id="PRO_5041908258" evidence="2">
    <location>
        <begin position="22"/>
        <end position="216"/>
    </location>
</feature>
<dbReference type="RefSeq" id="WP_039664887.1">
    <property type="nucleotide sequence ID" value="NZ_CP037746.1"/>
</dbReference>
<feature type="signal peptide" evidence="2">
    <location>
        <begin position="1"/>
        <end position="21"/>
    </location>
</feature>
<evidence type="ECO:0000256" key="2">
    <source>
        <dbReference type="SAM" id="SignalP"/>
    </source>
</evidence>
<feature type="domain" description="Outer membrane protein beta-barrel" evidence="3">
    <location>
        <begin position="9"/>
        <end position="212"/>
    </location>
</feature>
<keyword evidence="7" id="KW-1185">Reference proteome</keyword>
<evidence type="ECO:0000313" key="5">
    <source>
        <dbReference type="EMBL" id="TXK66582.1"/>
    </source>
</evidence>
<evidence type="ECO:0000313" key="6">
    <source>
        <dbReference type="Proteomes" id="UP000293421"/>
    </source>
</evidence>
<evidence type="ECO:0000259" key="3">
    <source>
        <dbReference type="Pfam" id="PF13505"/>
    </source>
</evidence>
<dbReference type="Proteomes" id="UP000293421">
    <property type="component" value="Chromosome"/>
</dbReference>
<dbReference type="SUPFAM" id="SSF56925">
    <property type="entry name" value="OMPA-like"/>
    <property type="match status" value="1"/>
</dbReference>
<dbReference type="Gene3D" id="2.40.160.20">
    <property type="match status" value="1"/>
</dbReference>
<sequence length="216" mass="24334">MKLKSLSIIASIALLSNVAIADENSGLLLGVDAGWFHTQIDSSIKHRNNGQKANFNGDLEGNIPVFGLKIGYRINENHRVYSAYNYSSEMSDVITIPRFTIDGEFDTHKILFGYDFTPKVFDNTRAVLGLYGGYARTDLTLKTGRLSLSENFDGFTYGAKIGALYELNLSNEIEFGFKVEKTTYTSRNFYKDSIGSNFYNPEQTNYGLYLGYTYKF</sequence>
<organism evidence="4 6">
    <name type="scientific">Campylobacter volucris</name>
    <dbReference type="NCBI Taxonomy" id="1031542"/>
    <lineage>
        <taxon>Bacteria</taxon>
        <taxon>Pseudomonadati</taxon>
        <taxon>Campylobacterota</taxon>
        <taxon>Epsilonproteobacteria</taxon>
        <taxon>Campylobacterales</taxon>
        <taxon>Campylobacteraceae</taxon>
        <taxon>Campylobacter</taxon>
    </lineage>
</organism>
<name>A0AAE5YGK7_9BACT</name>
<dbReference type="Proteomes" id="UP000321325">
    <property type="component" value="Unassembled WGS sequence"/>
</dbReference>
<dbReference type="EMBL" id="VRMB01000038">
    <property type="protein sequence ID" value="TXK66582.1"/>
    <property type="molecule type" value="Genomic_DNA"/>
</dbReference>
<keyword evidence="1 2" id="KW-0732">Signal</keyword>
<dbReference type="InterPro" id="IPR011250">
    <property type="entry name" value="OMP/PagP_B-barrel"/>
</dbReference>
<dbReference type="GeneID" id="66286720"/>
<dbReference type="InterPro" id="IPR027385">
    <property type="entry name" value="Beta-barrel_OMP"/>
</dbReference>
<proteinExistence type="predicted"/>
<reference evidence="5 7" key="2">
    <citation type="submission" date="2019-08" db="EMBL/GenBank/DDBJ databases">
        <title>Rapid identification of Enteric Bacteria from Whole Genome Sequences (WGS) using Average Nucleotide Identity (ANI).</title>
        <authorList>
            <person name="Lane C."/>
        </authorList>
    </citation>
    <scope>NUCLEOTIDE SEQUENCE [LARGE SCALE GENOMIC DNA]</scope>
    <source>
        <strain evidence="5 7">2010D-8464</strain>
    </source>
</reference>